<dbReference type="InterPro" id="IPR050630">
    <property type="entry name" value="WD_repeat_EMAP"/>
</dbReference>
<reference evidence="7" key="1">
    <citation type="submission" date="2020-11" db="EMBL/GenBank/DDBJ databases">
        <authorList>
            <person name="Tran Van P."/>
        </authorList>
    </citation>
    <scope>NUCLEOTIDE SEQUENCE</scope>
</reference>
<dbReference type="CDD" id="cd21931">
    <property type="entry name" value="TD_EMAP-like"/>
    <property type="match status" value="1"/>
</dbReference>
<feature type="compositionally biased region" description="Low complexity" evidence="5">
    <location>
        <begin position="68"/>
        <end position="79"/>
    </location>
</feature>
<dbReference type="EMBL" id="CAJPIZ010003956">
    <property type="protein sequence ID" value="CAG2107011.1"/>
    <property type="molecule type" value="Genomic_DNA"/>
</dbReference>
<comment type="subcellular location">
    <subcellularLocation>
        <location evidence="1">Cytoplasm</location>
        <location evidence="1">Cytoskeleton</location>
    </subcellularLocation>
</comment>
<keyword evidence="6" id="KW-0812">Transmembrane</keyword>
<dbReference type="InterPro" id="IPR005108">
    <property type="entry name" value="HELP"/>
</dbReference>
<dbReference type="EMBL" id="OC858531">
    <property type="protein sequence ID" value="CAD7626581.1"/>
    <property type="molecule type" value="Genomic_DNA"/>
</dbReference>
<evidence type="ECO:0008006" key="9">
    <source>
        <dbReference type="Google" id="ProtNLM"/>
    </source>
</evidence>
<dbReference type="InterPro" id="IPR049813">
    <property type="entry name" value="Elp-1-like_TD"/>
</dbReference>
<dbReference type="GO" id="GO:0000226">
    <property type="term" value="P:microtubule cytoskeleton organization"/>
    <property type="evidence" value="ECO:0007669"/>
    <property type="project" value="TreeGrafter"/>
</dbReference>
<keyword evidence="8" id="KW-1185">Reference proteome</keyword>
<keyword evidence="4" id="KW-0206">Cytoskeleton</keyword>
<evidence type="ECO:0000256" key="4">
    <source>
        <dbReference type="ARBA" id="ARBA00023212"/>
    </source>
</evidence>
<proteinExistence type="predicted"/>
<dbReference type="GO" id="GO:0072686">
    <property type="term" value="C:mitotic spindle"/>
    <property type="evidence" value="ECO:0007669"/>
    <property type="project" value="TreeGrafter"/>
</dbReference>
<evidence type="ECO:0000256" key="6">
    <source>
        <dbReference type="SAM" id="Phobius"/>
    </source>
</evidence>
<dbReference type="GO" id="GO:0008017">
    <property type="term" value="F:microtubule binding"/>
    <property type="evidence" value="ECO:0007669"/>
    <property type="project" value="TreeGrafter"/>
</dbReference>
<keyword evidence="6" id="KW-1133">Transmembrane helix</keyword>
<accession>A0A7R9KNT0</accession>
<evidence type="ECO:0000256" key="2">
    <source>
        <dbReference type="ARBA" id="ARBA00022574"/>
    </source>
</evidence>
<feature type="non-terminal residue" evidence="7">
    <location>
        <position position="1"/>
    </location>
</feature>
<evidence type="ECO:0000256" key="5">
    <source>
        <dbReference type="SAM" id="MobiDB-lite"/>
    </source>
</evidence>
<feature type="compositionally biased region" description="Low complexity" evidence="5">
    <location>
        <begin position="249"/>
        <end position="277"/>
    </location>
</feature>
<feature type="region of interest" description="Disordered" evidence="5">
    <location>
        <begin position="221"/>
        <end position="278"/>
    </location>
</feature>
<feature type="transmembrane region" description="Helical" evidence="6">
    <location>
        <begin position="421"/>
        <end position="441"/>
    </location>
</feature>
<keyword evidence="4" id="KW-0963">Cytoplasm</keyword>
<dbReference type="InterPro" id="IPR015943">
    <property type="entry name" value="WD40/YVTN_repeat-like_dom_sf"/>
</dbReference>
<protein>
    <recommendedName>
        <fullName evidence="9">HELP domain-containing protein</fullName>
    </recommendedName>
</protein>
<evidence type="ECO:0000313" key="8">
    <source>
        <dbReference type="Proteomes" id="UP000759131"/>
    </source>
</evidence>
<feature type="region of interest" description="Disordered" evidence="5">
    <location>
        <begin position="62"/>
        <end position="86"/>
    </location>
</feature>
<dbReference type="Pfam" id="PF03451">
    <property type="entry name" value="HELP"/>
    <property type="match status" value="1"/>
</dbReference>
<dbReference type="Gene3D" id="2.130.10.10">
    <property type="entry name" value="YVTN repeat-like/Quinoprotein amine dehydrogenase"/>
    <property type="match status" value="2"/>
</dbReference>
<keyword evidence="6" id="KW-0472">Membrane</keyword>
<gene>
    <name evidence="7" type="ORF">OSB1V03_LOCUS7014</name>
</gene>
<keyword evidence="3" id="KW-0677">Repeat</keyword>
<sequence length="452" mass="50036">MADLLIADKAVNGVNGAIESTQTLINFNNNDIINDNNAINGINSIDESLIIMDTNVSANSGHIDDNNDNNNTINGLNGSDKPDADSHIVNNHSIDMNVMNDDSFLSDNSTNADHDQHIQHRVLHLERKVTEQSDEIVCLRSTLADVLRRVTQLEGRAPVVTSNTVPNNALNNKGLHLSPMRMNSNSTSIYSPNTRNNYSRDLNLNYNHNTNGNALKVNLMNGGTGGGHHTMNGNGTAANGHRRLSHYPSNNSLYSERLNSSSNSGSPIPSPSPSQTSMTYRAITPTASPRHTPQRDVRSYSASTSNLVSMRKWSASQEFRGNSLEMANKKMTSGSLFNLHVMRPSSAAAINHIRHGTKEATYNQEDGIIRVYLRGHPLVMHIPTDLLHSYSINKVNSPPTQRLKLEWVYGYRGRDCRHNLFLLPTGEIVYFIAAVVVLYNVEDQIQRHYLGH</sequence>
<dbReference type="AlphaFoldDB" id="A0A7R9KNT0"/>
<dbReference type="Proteomes" id="UP000759131">
    <property type="component" value="Unassembled WGS sequence"/>
</dbReference>
<name>A0A7R9KNT0_9ACAR</name>
<dbReference type="PANTHER" id="PTHR13720:SF50">
    <property type="entry name" value="ECHINODERM MICROTUBULE-ASSOCIATED PROTEIN-LIKE 2"/>
    <property type="match status" value="1"/>
</dbReference>
<keyword evidence="2" id="KW-0853">WD repeat</keyword>
<evidence type="ECO:0000256" key="3">
    <source>
        <dbReference type="ARBA" id="ARBA00022737"/>
    </source>
</evidence>
<dbReference type="OrthoDB" id="47802at2759"/>
<dbReference type="PANTHER" id="PTHR13720">
    <property type="entry name" value="WD-40 REPEAT PROTEIN"/>
    <property type="match status" value="1"/>
</dbReference>
<organism evidence="7">
    <name type="scientific">Medioppia subpectinata</name>
    <dbReference type="NCBI Taxonomy" id="1979941"/>
    <lineage>
        <taxon>Eukaryota</taxon>
        <taxon>Metazoa</taxon>
        <taxon>Ecdysozoa</taxon>
        <taxon>Arthropoda</taxon>
        <taxon>Chelicerata</taxon>
        <taxon>Arachnida</taxon>
        <taxon>Acari</taxon>
        <taxon>Acariformes</taxon>
        <taxon>Sarcoptiformes</taxon>
        <taxon>Oribatida</taxon>
        <taxon>Brachypylina</taxon>
        <taxon>Oppioidea</taxon>
        <taxon>Oppiidae</taxon>
        <taxon>Medioppia</taxon>
    </lineage>
</organism>
<evidence type="ECO:0000313" key="7">
    <source>
        <dbReference type="EMBL" id="CAD7626581.1"/>
    </source>
</evidence>
<evidence type="ECO:0000256" key="1">
    <source>
        <dbReference type="ARBA" id="ARBA00004245"/>
    </source>
</evidence>